<accession>Q4RNH3</accession>
<dbReference type="PANTHER" id="PTHR14336:SF4">
    <property type="entry name" value="PLECKSTRIN HOMOLOGY DOMAIN-CONTAINING FAMILY A MEMBER 1"/>
    <property type="match status" value="1"/>
</dbReference>
<evidence type="ECO:0000256" key="1">
    <source>
        <dbReference type="SAM" id="MobiDB-lite"/>
    </source>
</evidence>
<feature type="compositionally biased region" description="Low complexity" evidence="1">
    <location>
        <begin position="483"/>
        <end position="505"/>
    </location>
</feature>
<feature type="region of interest" description="Disordered" evidence="1">
    <location>
        <begin position="472"/>
        <end position="548"/>
    </location>
</feature>
<feature type="domain" description="PH" evidence="2">
    <location>
        <begin position="245"/>
        <end position="373"/>
    </location>
</feature>
<dbReference type="Gene3D" id="2.30.29.30">
    <property type="entry name" value="Pleckstrin-homology domain (PH domain)/Phosphotyrosine-binding domain (PTB)"/>
    <property type="match status" value="2"/>
</dbReference>
<gene>
    <name evidence="3" type="ORF">GSTENG00031556001</name>
</gene>
<name>Q4RNH3_TETNG</name>
<dbReference type="EMBL" id="CAAE01015013">
    <property type="protein sequence ID" value="CAG10059.1"/>
    <property type="molecule type" value="Genomic_DNA"/>
</dbReference>
<dbReference type="SUPFAM" id="SSF50729">
    <property type="entry name" value="PH domain-like"/>
    <property type="match status" value="2"/>
</dbReference>
<comment type="caution">
    <text evidence="3">The sequence shown here is derived from an EMBL/GenBank/DDBJ whole genome shotgun (WGS) entry which is preliminary data.</text>
</comment>
<evidence type="ECO:0000259" key="2">
    <source>
        <dbReference type="PROSITE" id="PS50003"/>
    </source>
</evidence>
<reference evidence="3" key="2">
    <citation type="submission" date="2004-02" db="EMBL/GenBank/DDBJ databases">
        <authorList>
            <consortium name="Genoscope"/>
            <consortium name="Whitehead Institute Centre for Genome Research"/>
        </authorList>
    </citation>
    <scope>NUCLEOTIDE SEQUENCE</scope>
</reference>
<dbReference type="AlphaFoldDB" id="Q4RNH3"/>
<dbReference type="InterPro" id="IPR051707">
    <property type="entry name" value="PI-Interact_SigTrans_Reg"/>
</dbReference>
<evidence type="ECO:0000313" key="3">
    <source>
        <dbReference type="EMBL" id="CAG10059.1"/>
    </source>
</evidence>
<dbReference type="FunFam" id="2.30.29.30:FF:000049">
    <property type="entry name" value="pleckstrin homology domain-containing family A member 1 isoform X1"/>
    <property type="match status" value="1"/>
</dbReference>
<protein>
    <submittedName>
        <fullName evidence="3">(spotted green pufferfish) hypothetical protein</fullName>
    </submittedName>
</protein>
<dbReference type="InterPro" id="IPR011993">
    <property type="entry name" value="PH-like_dom_sf"/>
</dbReference>
<dbReference type="KEGG" id="tng:GSTEN00031556G001"/>
<dbReference type="CDD" id="cd13271">
    <property type="entry name" value="PH2_TAPP1_2"/>
    <property type="match status" value="1"/>
</dbReference>
<sequence>MPYVDRQNRICGFLDIEENESSGKFLRRYFILDTQQGSLVWFMDNPQNLPVGADCVGSLKLTYISKVGAGRLLWLLAPEQLRVELSPSPPAGQRCYQAAAKGRVLLRRMREVLCVCVAMVSNPVVLLFPPPSCHLLVINAGMRKFFLQANDQQDLVDWVSALNKATKITVPKASDGQPNTETQKALPDVVGSKKQVSYRTEIIGGVPIVTPTQHEGGDVAERGEGDALQRSHSQLPYVLGRPAHAVIKAGYCVKQGAVMRNWKRRYFLLEENAMSYFKSDSEKEPLRKIPLKEVHKVQECKQSDIMMRDNLFEVVTTSRTFYIQVGSLQMCTLTPRGRRLRPLPSAHALVCLRQADSPEEMHSWIKAVSGAIVAQRGPGRSAATEVCHAAGPTAVEPLFTEVYVSNRGVQQHLKGDAVQTCPDPTDVWLEHSSRAAFYRTPTGPPVPRSPVSAVPPCYPEWGVADACGARPQPGVGQRALHEPPAAAQRSQPAAGAPVPAGDAPGKVSRAPAPTGAGESPWRRRSSFEPLVPEPPPSLDDADLPVSQV</sequence>
<dbReference type="PANTHER" id="PTHR14336">
    <property type="entry name" value="TANDEM PH DOMAIN CONTAINING PROTEIN"/>
    <property type="match status" value="1"/>
</dbReference>
<dbReference type="InterPro" id="IPR001849">
    <property type="entry name" value="PH_domain"/>
</dbReference>
<reference evidence="3" key="1">
    <citation type="journal article" date="2004" name="Nature">
        <title>Genome duplication in the teleost fish Tetraodon nigroviridis reveals the early vertebrate proto-karyotype.</title>
        <authorList>
            <person name="Jaillon O."/>
            <person name="Aury J.-M."/>
            <person name="Brunet F."/>
            <person name="Petit J.-L."/>
            <person name="Stange-Thomann N."/>
            <person name="Mauceli E."/>
            <person name="Bouneau L."/>
            <person name="Fischer C."/>
            <person name="Ozouf-Costaz C."/>
            <person name="Bernot A."/>
            <person name="Nicaud S."/>
            <person name="Jaffe D."/>
            <person name="Fisher S."/>
            <person name="Lutfalla G."/>
            <person name="Dossat C."/>
            <person name="Segurens B."/>
            <person name="Dasilva C."/>
            <person name="Salanoubat M."/>
            <person name="Levy M."/>
            <person name="Boudet N."/>
            <person name="Castellano S."/>
            <person name="Anthouard V."/>
            <person name="Jubin C."/>
            <person name="Castelli V."/>
            <person name="Katinka M."/>
            <person name="Vacherie B."/>
            <person name="Biemont C."/>
            <person name="Skalli Z."/>
            <person name="Cattolico L."/>
            <person name="Poulain J."/>
            <person name="De Berardinis V."/>
            <person name="Cruaud C."/>
            <person name="Duprat S."/>
            <person name="Brottier P."/>
            <person name="Coutanceau J.-P."/>
            <person name="Gouzy J."/>
            <person name="Parra G."/>
            <person name="Lardier G."/>
            <person name="Chapple C."/>
            <person name="McKernan K.J."/>
            <person name="McEwan P."/>
            <person name="Bosak S."/>
            <person name="Kellis M."/>
            <person name="Volff J.-N."/>
            <person name="Guigo R."/>
            <person name="Zody M.C."/>
            <person name="Mesirov J."/>
            <person name="Lindblad-Toh K."/>
            <person name="Birren B."/>
            <person name="Nusbaum C."/>
            <person name="Kahn D."/>
            <person name="Robinson-Rechavi M."/>
            <person name="Laudet V."/>
            <person name="Schachter V."/>
            <person name="Quetier F."/>
            <person name="Saurin W."/>
            <person name="Scarpelli C."/>
            <person name="Wincker P."/>
            <person name="Lander E.S."/>
            <person name="Weissenbach J."/>
            <person name="Roest Crollius H."/>
        </authorList>
    </citation>
    <scope>NUCLEOTIDE SEQUENCE [LARGE SCALE GENOMIC DNA]</scope>
</reference>
<dbReference type="PROSITE" id="PS50003">
    <property type="entry name" value="PH_DOMAIN"/>
    <property type="match status" value="2"/>
</dbReference>
<organism evidence="3">
    <name type="scientific">Tetraodon nigroviridis</name>
    <name type="common">Spotted green pufferfish</name>
    <name type="synonym">Chelonodon nigroviridis</name>
    <dbReference type="NCBI Taxonomy" id="99883"/>
    <lineage>
        <taxon>Eukaryota</taxon>
        <taxon>Metazoa</taxon>
        <taxon>Chordata</taxon>
        <taxon>Craniata</taxon>
        <taxon>Vertebrata</taxon>
        <taxon>Euteleostomi</taxon>
        <taxon>Actinopterygii</taxon>
        <taxon>Neopterygii</taxon>
        <taxon>Teleostei</taxon>
        <taxon>Neoteleostei</taxon>
        <taxon>Acanthomorphata</taxon>
        <taxon>Eupercaria</taxon>
        <taxon>Tetraodontiformes</taxon>
        <taxon>Tetradontoidea</taxon>
        <taxon>Tetraodontidae</taxon>
        <taxon>Tetraodon</taxon>
    </lineage>
</organism>
<dbReference type="SMART" id="SM00233">
    <property type="entry name" value="PH"/>
    <property type="match status" value="2"/>
</dbReference>
<dbReference type="OrthoDB" id="185175at2759"/>
<dbReference type="Pfam" id="PF00169">
    <property type="entry name" value="PH"/>
    <property type="match status" value="1"/>
</dbReference>
<proteinExistence type="predicted"/>
<feature type="domain" description="PH" evidence="2">
    <location>
        <begin position="7"/>
        <end position="167"/>
    </location>
</feature>